<feature type="region of interest" description="Disordered" evidence="2">
    <location>
        <begin position="1"/>
        <end position="45"/>
    </location>
</feature>
<dbReference type="OMA" id="NNAFWQP"/>
<evidence type="ECO:0000313" key="4">
    <source>
        <dbReference type="EMBL" id="ORY79453.1"/>
    </source>
</evidence>
<dbReference type="STRING" id="56484.A0A1Y2F6E5"/>
<feature type="compositionally biased region" description="Low complexity" evidence="2">
    <location>
        <begin position="22"/>
        <end position="34"/>
    </location>
</feature>
<feature type="coiled-coil region" evidence="1">
    <location>
        <begin position="527"/>
        <end position="681"/>
    </location>
</feature>
<reference evidence="4 5" key="1">
    <citation type="submission" date="2016-07" db="EMBL/GenBank/DDBJ databases">
        <title>Pervasive Adenine N6-methylation of Active Genes in Fungi.</title>
        <authorList>
            <consortium name="DOE Joint Genome Institute"/>
            <person name="Mondo S.J."/>
            <person name="Dannebaum R.O."/>
            <person name="Kuo R.C."/>
            <person name="Labutti K."/>
            <person name="Haridas S."/>
            <person name="Kuo A."/>
            <person name="Salamov A."/>
            <person name="Ahrendt S.R."/>
            <person name="Lipzen A."/>
            <person name="Sullivan W."/>
            <person name="Andreopoulos W.B."/>
            <person name="Clum A."/>
            <person name="Lindquist E."/>
            <person name="Daum C."/>
            <person name="Ramamoorthy G.K."/>
            <person name="Gryganskyi A."/>
            <person name="Culley D."/>
            <person name="Magnuson J.K."/>
            <person name="James T.Y."/>
            <person name="O'Malley M.A."/>
            <person name="Stajich J.E."/>
            <person name="Spatafora J.W."/>
            <person name="Visel A."/>
            <person name="Grigoriev I.V."/>
        </authorList>
    </citation>
    <scope>NUCLEOTIDE SEQUENCE [LARGE SCALE GENOMIC DNA]</scope>
    <source>
        <strain evidence="4 5">12-1054</strain>
    </source>
</reference>
<accession>A0A1Y2F6E5</accession>
<protein>
    <recommendedName>
        <fullName evidence="6">Ubiquitination network signaling protein acrB</fullName>
    </recommendedName>
</protein>
<evidence type="ECO:0000256" key="3">
    <source>
        <dbReference type="SAM" id="Phobius"/>
    </source>
</evidence>
<organism evidence="4 5">
    <name type="scientific">Protomyces lactucae-debilis</name>
    <dbReference type="NCBI Taxonomy" id="2754530"/>
    <lineage>
        <taxon>Eukaryota</taxon>
        <taxon>Fungi</taxon>
        <taxon>Dikarya</taxon>
        <taxon>Ascomycota</taxon>
        <taxon>Taphrinomycotina</taxon>
        <taxon>Taphrinomycetes</taxon>
        <taxon>Taphrinales</taxon>
        <taxon>Protomycetaceae</taxon>
        <taxon>Protomyces</taxon>
    </lineage>
</organism>
<dbReference type="OrthoDB" id="4158994at2759"/>
<evidence type="ECO:0000313" key="5">
    <source>
        <dbReference type="Proteomes" id="UP000193685"/>
    </source>
</evidence>
<dbReference type="EMBL" id="MCFI01000015">
    <property type="protein sequence ID" value="ORY79453.1"/>
    <property type="molecule type" value="Genomic_DNA"/>
</dbReference>
<proteinExistence type="predicted"/>
<evidence type="ECO:0000256" key="2">
    <source>
        <dbReference type="SAM" id="MobiDB-lite"/>
    </source>
</evidence>
<evidence type="ECO:0008006" key="6">
    <source>
        <dbReference type="Google" id="ProtNLM"/>
    </source>
</evidence>
<dbReference type="AlphaFoldDB" id="A0A1Y2F6E5"/>
<dbReference type="Proteomes" id="UP000193685">
    <property type="component" value="Unassembled WGS sequence"/>
</dbReference>
<feature type="transmembrane region" description="Helical" evidence="3">
    <location>
        <begin position="209"/>
        <end position="226"/>
    </location>
</feature>
<evidence type="ECO:0000256" key="1">
    <source>
        <dbReference type="SAM" id="Coils"/>
    </source>
</evidence>
<keyword evidence="3" id="KW-1133">Transmembrane helix</keyword>
<feature type="region of interest" description="Disordered" evidence="2">
    <location>
        <begin position="311"/>
        <end position="339"/>
    </location>
</feature>
<gene>
    <name evidence="4" type="ORF">BCR37DRAFT_91951</name>
</gene>
<keyword evidence="5" id="KW-1185">Reference proteome</keyword>
<dbReference type="RefSeq" id="XP_040723824.1">
    <property type="nucleotide sequence ID" value="XM_040872536.1"/>
</dbReference>
<dbReference type="GeneID" id="63789135"/>
<name>A0A1Y2F6E5_PROLT</name>
<feature type="transmembrane region" description="Helical" evidence="3">
    <location>
        <begin position="169"/>
        <end position="188"/>
    </location>
</feature>
<comment type="caution">
    <text evidence="4">The sequence shown here is derived from an EMBL/GenBank/DDBJ whole genome shotgun (WGS) entry which is preliminary data.</text>
</comment>
<keyword evidence="3" id="KW-0812">Transmembrane</keyword>
<feature type="transmembrane region" description="Helical" evidence="3">
    <location>
        <begin position="128"/>
        <end position="149"/>
    </location>
</feature>
<keyword evidence="3" id="KW-0472">Membrane</keyword>
<sequence length="738" mass="82468">MPQHAVKKQNLARPRQRLANTNSNSSSNGSAGSGQHTHKKHGATTTEASAIDQLGIHPPAVEAHMNLCSCHKHYANADVPFVAKQQVKSNGDVVHAEQVPEAETMQLSFKDPSHQEFVLPTYPVADTLALVLILINFPNVLVMVTHLMFSYKEHVSAASSSLASPPLFMILFVDAIVVLFTAVILPSLRSTITDISHVIIAISMSGAKWRYTFPFAAALTSMRVALNKLANLGRLQDWNMEESSWLQSAWHRFGSQLLRPLRGLVANPPELSSSYTLSDTVMGSVKSAVAIHVFSLGLIRLVKYWIQSSHASSVPPSKRDESGSKKKRHQQQQQQAITAELKMDARQPSIWDQFLNWRIDTMNKRQGDPPLNVGPPSAWVAEITPWYVSLCVSTGSTESPQLTMQVNGLPWDAKPIASSDNTETTWSLFVENLSPKTEYDIALEFTEPNLGRYHFAICTSSRDAHQPRRLRGDSSLPAINTNLQNATIAATVTTGQGNTPEEPVLSTDNTAHPNGPLSPITTLEDSIAIAAAKLEEKRAALKRTRKENTKRLQLLQREVDHLAQRTTGTDKTEMRMQGRMLSLQNEVKRIQESIDEMEAERQQLVSEHEQQARRWQSEHDKAMHEAALLQAAKHAFEETKAAHERRFATAEQDAAKTRAKADKLSLRRTKIQQDLDRLATEHEDLLLKEYQDRRMEREQVRDMRLQAEADLLKSLHEMQQQADLLQTYTGTVPAGVLN</sequence>
<feature type="region of interest" description="Disordered" evidence="2">
    <location>
        <begin position="494"/>
        <end position="520"/>
    </location>
</feature>
<keyword evidence="1" id="KW-0175">Coiled coil</keyword>